<dbReference type="InterPro" id="IPR037518">
    <property type="entry name" value="MPN"/>
</dbReference>
<dbReference type="InterPro" id="IPR051929">
    <property type="entry name" value="VirAsm_ModProt"/>
</dbReference>
<feature type="domain" description="MPN" evidence="8">
    <location>
        <begin position="4"/>
        <end position="119"/>
    </location>
</feature>
<evidence type="ECO:0000313" key="9">
    <source>
        <dbReference type="EMBL" id="ANA49266.1"/>
    </source>
</evidence>
<organism evidence="9 10">
    <name type="scientific">Pseudomonas phage phiPMW</name>
    <dbReference type="NCBI Taxonomy" id="1815582"/>
    <lineage>
        <taxon>Viruses</taxon>
        <taxon>Duplodnaviria</taxon>
        <taxon>Heunggongvirae</taxon>
        <taxon>Uroviricota</taxon>
        <taxon>Caudoviricetes</taxon>
        <taxon>Plaisancevirus</taxon>
        <taxon>Plaisancevirus PMW</taxon>
    </lineage>
</organism>
<dbReference type="GO" id="GO:0008235">
    <property type="term" value="F:metalloexopeptidase activity"/>
    <property type="evidence" value="ECO:0007669"/>
    <property type="project" value="TreeGrafter"/>
</dbReference>
<keyword evidence="2" id="KW-0645">Protease</keyword>
<keyword evidence="6" id="KW-0862">Zinc</keyword>
<dbReference type="Pfam" id="PF00877">
    <property type="entry name" value="NLPC_P60"/>
    <property type="match status" value="1"/>
</dbReference>
<name>A0A1S5R1I4_9CAUD</name>
<evidence type="ECO:0000313" key="10">
    <source>
        <dbReference type="Proteomes" id="UP000223738"/>
    </source>
</evidence>
<dbReference type="InterPro" id="IPR028090">
    <property type="entry name" value="JAB_dom_prok"/>
</dbReference>
<evidence type="ECO:0000256" key="3">
    <source>
        <dbReference type="ARBA" id="ARBA00022723"/>
    </source>
</evidence>
<keyword evidence="10" id="KW-1185">Reference proteome</keyword>
<dbReference type="Gene3D" id="3.90.1720.10">
    <property type="entry name" value="endopeptidase domain like (from Nostoc punctiforme)"/>
    <property type="match status" value="1"/>
</dbReference>
<sequence length="269" mass="30967">MIPKKLKAKTIKAIKKHAEQGYPNEVCGVVVMTSTGEQYVECVNLSSDPTQEFQMCPESYVKAEELGEVVGIVHSHPDGTSYPSDTDLAVMNNSYEIQLMVDPTSKPIPWHIVSWPEGDYQQVLPEDIGLIGKDFIHGLNDCWAACEAYYRKYHNLEFPRYEREDLWWENANSTSLYEKNFKEAGFYAVEDYKPGDMIVMQIGKSHFPNHAGIYLGETKEFEGREFYASPLMYHHMYNRKSEVVVYGGQWLQRTRLILRHKGVKHGNVD</sequence>
<dbReference type="PROSITE" id="PS50249">
    <property type="entry name" value="MPN"/>
    <property type="match status" value="1"/>
</dbReference>
<evidence type="ECO:0000256" key="4">
    <source>
        <dbReference type="ARBA" id="ARBA00022801"/>
    </source>
</evidence>
<evidence type="ECO:0000256" key="6">
    <source>
        <dbReference type="ARBA" id="ARBA00022833"/>
    </source>
</evidence>
<dbReference type="GO" id="GO:0006508">
    <property type="term" value="P:proteolysis"/>
    <property type="evidence" value="ECO:0007669"/>
    <property type="project" value="UniProtKB-KW"/>
</dbReference>
<reference evidence="9 10" key="1">
    <citation type="submission" date="2016-03" db="EMBL/GenBank/DDBJ databases">
        <title>Characterization of pf16 and phiPMW: Two novel phages infecting Pseudomonas putida PpG1.</title>
        <authorList>
            <person name="Magill D.J."/>
            <person name="Krylov V.N."/>
            <person name="Allen C.C.R."/>
            <person name="McGrath J.W."/>
            <person name="Quinn J.P."/>
            <person name="Kulakov L.A."/>
        </authorList>
    </citation>
    <scope>NUCLEOTIDE SEQUENCE [LARGE SCALE GENOMIC DNA]</scope>
</reference>
<keyword evidence="5" id="KW-0788">Thiol protease</keyword>
<dbReference type="Proteomes" id="UP000223738">
    <property type="component" value="Segment"/>
</dbReference>
<evidence type="ECO:0000256" key="2">
    <source>
        <dbReference type="ARBA" id="ARBA00022670"/>
    </source>
</evidence>
<dbReference type="GO" id="GO:0001897">
    <property type="term" value="P:symbiont-mediated cytolysis of host cell"/>
    <property type="evidence" value="ECO:0007669"/>
    <property type="project" value="UniProtKB-ARBA"/>
</dbReference>
<keyword evidence="3" id="KW-0479">Metal-binding</keyword>
<dbReference type="PANTHER" id="PTHR34858">
    <property type="entry name" value="CYSO-CYSTEINE PEPTIDASE"/>
    <property type="match status" value="1"/>
</dbReference>
<comment type="similarity">
    <text evidence="1">Belongs to the peptidase C40 family.</text>
</comment>
<dbReference type="SMART" id="SM00232">
    <property type="entry name" value="JAB_MPN"/>
    <property type="match status" value="1"/>
</dbReference>
<evidence type="ECO:0000256" key="7">
    <source>
        <dbReference type="ARBA" id="ARBA00023049"/>
    </source>
</evidence>
<proteinExistence type="inferred from homology"/>
<dbReference type="PANTHER" id="PTHR34858:SF1">
    <property type="entry name" value="CYSO-CYSTEINE PEPTIDASE"/>
    <property type="match status" value="1"/>
</dbReference>
<keyword evidence="4 9" id="KW-0378">Hydrolase</keyword>
<gene>
    <name evidence="9" type="ORF">PMW_141</name>
</gene>
<protein>
    <submittedName>
        <fullName evidence="9">Hydrolase Nlp/P60</fullName>
    </submittedName>
</protein>
<dbReference type="InterPro" id="IPR038765">
    <property type="entry name" value="Papain-like_cys_pep_sf"/>
</dbReference>
<keyword evidence="7" id="KW-0482">Metalloprotease</keyword>
<dbReference type="Pfam" id="PF14464">
    <property type="entry name" value="Prok-JAB"/>
    <property type="match status" value="1"/>
</dbReference>
<dbReference type="Gene3D" id="3.40.140.10">
    <property type="entry name" value="Cytidine Deaminase, domain 2"/>
    <property type="match status" value="1"/>
</dbReference>
<dbReference type="InterPro" id="IPR000555">
    <property type="entry name" value="JAMM/MPN+_dom"/>
</dbReference>
<evidence type="ECO:0000256" key="1">
    <source>
        <dbReference type="ARBA" id="ARBA00007074"/>
    </source>
</evidence>
<dbReference type="GO" id="GO:0008234">
    <property type="term" value="F:cysteine-type peptidase activity"/>
    <property type="evidence" value="ECO:0007669"/>
    <property type="project" value="UniProtKB-KW"/>
</dbReference>
<dbReference type="CDD" id="cd08073">
    <property type="entry name" value="MPN_NLPC_P60"/>
    <property type="match status" value="1"/>
</dbReference>
<dbReference type="InterPro" id="IPR000064">
    <property type="entry name" value="NLP_P60_dom"/>
</dbReference>
<evidence type="ECO:0000259" key="8">
    <source>
        <dbReference type="PROSITE" id="PS50249"/>
    </source>
</evidence>
<dbReference type="EMBL" id="KU862660">
    <property type="protein sequence ID" value="ANA49266.1"/>
    <property type="molecule type" value="Genomic_DNA"/>
</dbReference>
<dbReference type="SUPFAM" id="SSF102712">
    <property type="entry name" value="JAB1/MPN domain"/>
    <property type="match status" value="1"/>
</dbReference>
<dbReference type="GO" id="GO:0008270">
    <property type="term" value="F:zinc ion binding"/>
    <property type="evidence" value="ECO:0007669"/>
    <property type="project" value="TreeGrafter"/>
</dbReference>
<accession>A0A1S5R1I4</accession>
<dbReference type="OrthoDB" id="8318at10239"/>
<dbReference type="SUPFAM" id="SSF54001">
    <property type="entry name" value="Cysteine proteinases"/>
    <property type="match status" value="1"/>
</dbReference>
<evidence type="ECO:0000256" key="5">
    <source>
        <dbReference type="ARBA" id="ARBA00022807"/>
    </source>
</evidence>